<dbReference type="Proteomes" id="UP000197138">
    <property type="component" value="Unassembled WGS sequence"/>
</dbReference>
<name>A0A218VSE7_PUNGR</name>
<comment type="caution">
    <text evidence="2">The sequence shown here is derived from an EMBL/GenBank/DDBJ whole genome shotgun (WGS) entry which is preliminary data.</text>
</comment>
<dbReference type="AlphaFoldDB" id="A0A218VSE7"/>
<sequence length="383" mass="40952">MDQQQPNGNSVPHPKSRTAQTSSDHQDEDQQQACQFTTASSSRTGFQQHSPVADSGSSNSPSGQYHHGFYGDSNSRAPSSSPLVGIEQGSSSSNQGSKNKEIVSSSSMQGPGQPMATGPSRDLRSTPLGSHHQYPSGKASTSNPCPLGPSTTHLGASVAIAERRMGPENRVSAQGPSPDLVASAGHHHQYQPGDHQKQQVLSELHRDMKARASLADFAKKWSKQPDSPPRPSSPETLRLVKELAAELPPPTPYVPDNLTKNGGHPLSVGGSNTMGHPRSGTLSDHQCHKQQANATSGIEDERVLHQPPPPPQSPPRLASPQPQSRPATPAQPLRPATPQPPLRPATPAQPPRPATPSPYTLDDKQFPPLSDEHRKKKKKKNKK</sequence>
<feature type="compositionally biased region" description="Polar residues" evidence="1">
    <location>
        <begin position="1"/>
        <end position="10"/>
    </location>
</feature>
<feature type="compositionally biased region" description="Polar residues" evidence="1">
    <location>
        <begin position="72"/>
        <end position="82"/>
    </location>
</feature>
<protein>
    <submittedName>
        <fullName evidence="2">Uncharacterized protein</fullName>
    </submittedName>
</protein>
<evidence type="ECO:0000313" key="2">
    <source>
        <dbReference type="EMBL" id="OWM63263.1"/>
    </source>
</evidence>
<feature type="compositionally biased region" description="Basic and acidic residues" evidence="1">
    <location>
        <begin position="361"/>
        <end position="373"/>
    </location>
</feature>
<feature type="compositionally biased region" description="Low complexity" evidence="1">
    <location>
        <begin position="315"/>
        <end position="334"/>
    </location>
</feature>
<gene>
    <name evidence="2" type="ORF">CDL15_Pgr010663</name>
</gene>
<accession>A0A218VSE7</accession>
<proteinExistence type="predicted"/>
<feature type="compositionally biased region" description="Polar residues" evidence="1">
    <location>
        <begin position="269"/>
        <end position="296"/>
    </location>
</feature>
<feature type="compositionally biased region" description="Polar residues" evidence="1">
    <location>
        <begin position="31"/>
        <end position="63"/>
    </location>
</feature>
<feature type="region of interest" description="Disordered" evidence="1">
    <location>
        <begin position="1"/>
        <end position="383"/>
    </location>
</feature>
<feature type="compositionally biased region" description="Low complexity" evidence="1">
    <location>
        <begin position="87"/>
        <end position="97"/>
    </location>
</feature>
<dbReference type="EMBL" id="MTKT01006106">
    <property type="protein sequence ID" value="OWM63263.1"/>
    <property type="molecule type" value="Genomic_DNA"/>
</dbReference>
<feature type="compositionally biased region" description="Pro residues" evidence="1">
    <location>
        <begin position="335"/>
        <end position="356"/>
    </location>
</feature>
<reference evidence="3" key="1">
    <citation type="journal article" date="2017" name="Plant J.">
        <title>The pomegranate (Punica granatum L.) genome and the genomics of punicalagin biosynthesis.</title>
        <authorList>
            <person name="Qin G."/>
            <person name="Xu C."/>
            <person name="Ming R."/>
            <person name="Tang H."/>
            <person name="Guyot R."/>
            <person name="Kramer E.M."/>
            <person name="Hu Y."/>
            <person name="Yi X."/>
            <person name="Qi Y."/>
            <person name="Xu X."/>
            <person name="Gao Z."/>
            <person name="Pan H."/>
            <person name="Jian J."/>
            <person name="Tian Y."/>
            <person name="Yue Z."/>
            <person name="Xu Y."/>
        </authorList>
    </citation>
    <scope>NUCLEOTIDE SEQUENCE [LARGE SCALE GENOMIC DNA]</scope>
    <source>
        <strain evidence="3">cv. Dabenzi</strain>
    </source>
</reference>
<organism evidence="2 3">
    <name type="scientific">Punica granatum</name>
    <name type="common">Pomegranate</name>
    <dbReference type="NCBI Taxonomy" id="22663"/>
    <lineage>
        <taxon>Eukaryota</taxon>
        <taxon>Viridiplantae</taxon>
        <taxon>Streptophyta</taxon>
        <taxon>Embryophyta</taxon>
        <taxon>Tracheophyta</taxon>
        <taxon>Spermatophyta</taxon>
        <taxon>Magnoliopsida</taxon>
        <taxon>eudicotyledons</taxon>
        <taxon>Gunneridae</taxon>
        <taxon>Pentapetalae</taxon>
        <taxon>rosids</taxon>
        <taxon>malvids</taxon>
        <taxon>Myrtales</taxon>
        <taxon>Lythraceae</taxon>
        <taxon>Punica</taxon>
    </lineage>
</organism>
<feature type="compositionally biased region" description="Polar residues" evidence="1">
    <location>
        <begin position="138"/>
        <end position="154"/>
    </location>
</feature>
<feature type="compositionally biased region" description="Basic residues" evidence="1">
    <location>
        <begin position="374"/>
        <end position="383"/>
    </location>
</feature>
<evidence type="ECO:0000256" key="1">
    <source>
        <dbReference type="SAM" id="MobiDB-lite"/>
    </source>
</evidence>
<evidence type="ECO:0000313" key="3">
    <source>
        <dbReference type="Proteomes" id="UP000197138"/>
    </source>
</evidence>